<name>A0A3P8THT4_AMPPE</name>
<evidence type="ECO:0000313" key="10">
    <source>
        <dbReference type="Ensembl" id="ENSAPEP00000025305.1"/>
    </source>
</evidence>
<dbReference type="PANTHER" id="PTHR19433">
    <property type="entry name" value="T-CELL RECEPTOR ALPHA CHAIN V REGION-RELATED"/>
    <property type="match status" value="1"/>
</dbReference>
<dbReference type="InterPro" id="IPR007110">
    <property type="entry name" value="Ig-like_dom"/>
</dbReference>
<dbReference type="SUPFAM" id="SSF48726">
    <property type="entry name" value="Immunoglobulin"/>
    <property type="match status" value="1"/>
</dbReference>
<proteinExistence type="predicted"/>
<dbReference type="STRING" id="161767.ENSAPEP00000025305"/>
<keyword evidence="2" id="KW-1003">Cell membrane</keyword>
<dbReference type="Pfam" id="PF07686">
    <property type="entry name" value="V-set"/>
    <property type="match status" value="1"/>
</dbReference>
<keyword evidence="3" id="KW-0732">Signal</keyword>
<dbReference type="InterPro" id="IPR003599">
    <property type="entry name" value="Ig_sub"/>
</dbReference>
<dbReference type="InterPro" id="IPR036179">
    <property type="entry name" value="Ig-like_dom_sf"/>
</dbReference>
<feature type="domain" description="Ig-like" evidence="9">
    <location>
        <begin position="58"/>
        <end position="155"/>
    </location>
</feature>
<dbReference type="InterPro" id="IPR013783">
    <property type="entry name" value="Ig-like_fold"/>
</dbReference>
<dbReference type="PANTHER" id="PTHR19433:SF127">
    <property type="entry name" value="NITR9"/>
    <property type="match status" value="1"/>
</dbReference>
<evidence type="ECO:0000259" key="9">
    <source>
        <dbReference type="PROSITE" id="PS50835"/>
    </source>
</evidence>
<evidence type="ECO:0000256" key="6">
    <source>
        <dbReference type="ARBA" id="ARBA00023157"/>
    </source>
</evidence>
<evidence type="ECO:0000313" key="11">
    <source>
        <dbReference type="Proteomes" id="UP000265080"/>
    </source>
</evidence>
<evidence type="ECO:0000256" key="5">
    <source>
        <dbReference type="ARBA" id="ARBA00023136"/>
    </source>
</evidence>
<protein>
    <recommendedName>
        <fullName evidence="9">Ig-like domain-containing protein</fullName>
    </recommendedName>
</protein>
<evidence type="ECO:0000256" key="2">
    <source>
        <dbReference type="ARBA" id="ARBA00022475"/>
    </source>
</evidence>
<dbReference type="PROSITE" id="PS50835">
    <property type="entry name" value="IG_LIKE"/>
    <property type="match status" value="1"/>
</dbReference>
<dbReference type="GO" id="GO:0009617">
    <property type="term" value="P:response to bacterium"/>
    <property type="evidence" value="ECO:0007669"/>
    <property type="project" value="TreeGrafter"/>
</dbReference>
<dbReference type="InterPro" id="IPR052051">
    <property type="entry name" value="TCR_complex_component"/>
</dbReference>
<dbReference type="GO" id="GO:0005886">
    <property type="term" value="C:plasma membrane"/>
    <property type="evidence" value="ECO:0007669"/>
    <property type="project" value="UniProtKB-SubCell"/>
</dbReference>
<dbReference type="AlphaFoldDB" id="A0A3P8THT4"/>
<evidence type="ECO:0000256" key="1">
    <source>
        <dbReference type="ARBA" id="ARBA00004236"/>
    </source>
</evidence>
<evidence type="ECO:0000256" key="8">
    <source>
        <dbReference type="SAM" id="Phobius"/>
    </source>
</evidence>
<keyword evidence="5 8" id="KW-0472">Membrane</keyword>
<accession>A0A3P8THT4</accession>
<dbReference type="Proteomes" id="UP000265080">
    <property type="component" value="Chromosome 23"/>
</dbReference>
<dbReference type="GeneTree" id="ENSGT00950000182968"/>
<evidence type="ECO:0000256" key="4">
    <source>
        <dbReference type="ARBA" id="ARBA00022859"/>
    </source>
</evidence>
<feature type="transmembrane region" description="Helical" evidence="8">
    <location>
        <begin position="271"/>
        <end position="295"/>
    </location>
</feature>
<keyword evidence="4" id="KW-0391">Immunity</keyword>
<keyword evidence="7" id="KW-0325">Glycoprotein</keyword>
<reference evidence="10 11" key="1">
    <citation type="submission" date="2018-03" db="EMBL/GenBank/DDBJ databases">
        <title>Finding Nemo's genes: A chromosome-scale reference assembly of the genome of the orange clownfish Amphiprion percula.</title>
        <authorList>
            <person name="Lehmann R."/>
        </authorList>
    </citation>
    <scope>NUCLEOTIDE SEQUENCE</scope>
</reference>
<dbReference type="InterPro" id="IPR013106">
    <property type="entry name" value="Ig_V-set"/>
</dbReference>
<dbReference type="SMART" id="SM00409">
    <property type="entry name" value="IG"/>
    <property type="match status" value="1"/>
</dbReference>
<reference evidence="10" key="3">
    <citation type="submission" date="2025-09" db="UniProtKB">
        <authorList>
            <consortium name="Ensembl"/>
        </authorList>
    </citation>
    <scope>IDENTIFICATION</scope>
</reference>
<dbReference type="GO" id="GO:0002376">
    <property type="term" value="P:immune system process"/>
    <property type="evidence" value="ECO:0007669"/>
    <property type="project" value="UniProtKB-KW"/>
</dbReference>
<dbReference type="Gene3D" id="2.60.40.10">
    <property type="entry name" value="Immunoglobulins"/>
    <property type="match status" value="2"/>
</dbReference>
<comment type="subcellular location">
    <subcellularLocation>
        <location evidence="1">Cell membrane</location>
    </subcellularLocation>
</comment>
<evidence type="ECO:0000256" key="3">
    <source>
        <dbReference type="ARBA" id="ARBA00022729"/>
    </source>
</evidence>
<dbReference type="SMART" id="SM00406">
    <property type="entry name" value="IGv"/>
    <property type="match status" value="1"/>
</dbReference>
<keyword evidence="8" id="KW-1133">Transmembrane helix</keyword>
<dbReference type="CDD" id="cd00099">
    <property type="entry name" value="IgV"/>
    <property type="match status" value="1"/>
</dbReference>
<keyword evidence="6" id="KW-1015">Disulfide bond</keyword>
<reference evidence="10" key="2">
    <citation type="submission" date="2025-08" db="UniProtKB">
        <authorList>
            <consortium name="Ensembl"/>
        </authorList>
    </citation>
    <scope>IDENTIFICATION</scope>
</reference>
<sequence>MPQRSGEFIHVLLIQQGNFSRMTPPVFLFCLTCLSEGNHFKQATTVRQEKRFIPANIGDDVTLKCFYDNDDVKYYWYKQTLGQRLQLISAAYKFDKNGTFHDEFKNNPRFTLEIKSGTNHLKISYVQISDSATYFCASGNSLQLEFGEGTEVDVKGSSLNIKAFVHQSAFDGIQPLGSVSCTVNTGICAGEHRVYWFKSEEHHRPKIIYTHGDRSDDGKRKTNTQMCLYNQQMKGMDHHCAVASCGHIVFGNRTKLDFLMSGFAGEVNSLVLVYFLSGALTFTTTLSVLLAFLLYKINKRKSCQLTGNCYFKLLKLHSVHLNADSLHYAALSIKLPNRSRSQRNNDECVYSGLRL</sequence>
<keyword evidence="8" id="KW-0812">Transmembrane</keyword>
<evidence type="ECO:0000256" key="7">
    <source>
        <dbReference type="ARBA" id="ARBA00023180"/>
    </source>
</evidence>
<keyword evidence="11" id="KW-1185">Reference proteome</keyword>
<organism evidence="10 11">
    <name type="scientific">Amphiprion percula</name>
    <name type="common">Orange clownfish</name>
    <name type="synonym">Lutjanus percula</name>
    <dbReference type="NCBI Taxonomy" id="161767"/>
    <lineage>
        <taxon>Eukaryota</taxon>
        <taxon>Metazoa</taxon>
        <taxon>Chordata</taxon>
        <taxon>Craniata</taxon>
        <taxon>Vertebrata</taxon>
        <taxon>Euteleostomi</taxon>
        <taxon>Actinopterygii</taxon>
        <taxon>Neopterygii</taxon>
        <taxon>Teleostei</taxon>
        <taxon>Neoteleostei</taxon>
        <taxon>Acanthomorphata</taxon>
        <taxon>Ovalentaria</taxon>
        <taxon>Pomacentridae</taxon>
        <taxon>Amphiprion</taxon>
    </lineage>
</organism>
<dbReference type="Ensembl" id="ENSAPET00000025970.1">
    <property type="protein sequence ID" value="ENSAPEP00000025305.1"/>
    <property type="gene ID" value="ENSAPEG00000017914.1"/>
</dbReference>